<organism evidence="2 3">
    <name type="scientific">Halorarum halophilum</name>
    <dbReference type="NCBI Taxonomy" id="2743090"/>
    <lineage>
        <taxon>Archaea</taxon>
        <taxon>Methanobacteriati</taxon>
        <taxon>Methanobacteriota</taxon>
        <taxon>Stenosarchaea group</taxon>
        <taxon>Halobacteria</taxon>
        <taxon>Halobacteriales</taxon>
        <taxon>Haloferacaceae</taxon>
        <taxon>Halorarum</taxon>
    </lineage>
</organism>
<name>A0A7D5KMH1_9EURY</name>
<keyword evidence="1" id="KW-1133">Transmembrane helix</keyword>
<proteinExistence type="predicted"/>
<evidence type="ECO:0000256" key="1">
    <source>
        <dbReference type="SAM" id="Phobius"/>
    </source>
</evidence>
<dbReference type="Proteomes" id="UP000509750">
    <property type="component" value="Chromosome"/>
</dbReference>
<accession>A0A7D5KMH1</accession>
<feature type="transmembrane region" description="Helical" evidence="1">
    <location>
        <begin position="12"/>
        <end position="30"/>
    </location>
</feature>
<dbReference type="AlphaFoldDB" id="A0A7D5KMH1"/>
<reference evidence="2 3" key="1">
    <citation type="submission" date="2020-07" db="EMBL/GenBank/DDBJ databases">
        <title>Gai3-2, isolated from salt lake.</title>
        <authorList>
            <person name="Cui H."/>
            <person name="Shi X."/>
        </authorList>
    </citation>
    <scope>NUCLEOTIDE SEQUENCE [LARGE SCALE GENOMIC DNA]</scope>
    <source>
        <strain evidence="2 3">Gai3-2</strain>
    </source>
</reference>
<keyword evidence="3" id="KW-1185">Reference proteome</keyword>
<protein>
    <submittedName>
        <fullName evidence="2">Uncharacterized protein</fullName>
    </submittedName>
</protein>
<gene>
    <name evidence="2" type="ORF">HUG10_09225</name>
</gene>
<evidence type="ECO:0000313" key="3">
    <source>
        <dbReference type="Proteomes" id="UP000509750"/>
    </source>
</evidence>
<keyword evidence="1" id="KW-0812">Transmembrane</keyword>
<dbReference type="RefSeq" id="WP_179169297.1">
    <property type="nucleotide sequence ID" value="NZ_CP058529.1"/>
</dbReference>
<dbReference type="OrthoDB" id="292456at2157"/>
<keyword evidence="1" id="KW-0472">Membrane</keyword>
<dbReference type="KEGG" id="halg:HUG10_09225"/>
<evidence type="ECO:0000313" key="2">
    <source>
        <dbReference type="EMBL" id="QLG27722.1"/>
    </source>
</evidence>
<dbReference type="GeneID" id="56029012"/>
<feature type="transmembrane region" description="Helical" evidence="1">
    <location>
        <begin position="36"/>
        <end position="54"/>
    </location>
</feature>
<sequence>MFETPSPTHGYFRVVVAFWVYITLATVVALGAREFGVSAGGTVLVFLLTALLLLKPFLPVFRRLLPAPSREK</sequence>
<dbReference type="EMBL" id="CP058529">
    <property type="protein sequence ID" value="QLG27722.1"/>
    <property type="molecule type" value="Genomic_DNA"/>
</dbReference>